<accession>A0ABZ2UFM8</accession>
<dbReference type="EMBL" id="CP150845">
    <property type="protein sequence ID" value="WYZ20285.1"/>
    <property type="molecule type" value="Genomic_DNA"/>
</dbReference>
<reference evidence="1 2" key="1">
    <citation type="submission" date="2024-03" db="EMBL/GenBank/DDBJ databases">
        <title>Flavobacterium soyae.</title>
        <authorList>
            <person name="Zheng W."/>
        </authorList>
    </citation>
    <scope>NUCLEOTIDE SEQUENCE [LARGE SCALE GENOMIC DNA]</scope>
    <source>
        <strain evidence="1 2">55</strain>
    </source>
</reference>
<evidence type="ECO:0000313" key="1">
    <source>
        <dbReference type="EMBL" id="WYZ20285.1"/>
    </source>
</evidence>
<name>A0ABZ2UFM8_9FLAO</name>
<dbReference type="Proteomes" id="UP001623852">
    <property type="component" value="Chromosome"/>
</dbReference>
<keyword evidence="2" id="KW-1185">Reference proteome</keyword>
<evidence type="ECO:0000313" key="2">
    <source>
        <dbReference type="Proteomes" id="UP001623852"/>
    </source>
</evidence>
<proteinExistence type="predicted"/>
<organism evidence="1 2">
    <name type="scientific">Flavobacterium soyae</name>
    <dbReference type="NCBI Taxonomy" id="2903098"/>
    <lineage>
        <taxon>Bacteria</taxon>
        <taxon>Pseudomonadati</taxon>
        <taxon>Bacteroidota</taxon>
        <taxon>Flavobacteriia</taxon>
        <taxon>Flavobacteriales</taxon>
        <taxon>Flavobacteriaceae</taxon>
        <taxon>Flavobacterium</taxon>
    </lineage>
</organism>
<gene>
    <name evidence="1" type="ORF">AABD74_02215</name>
</gene>
<sequence length="518" mass="57858">MGNLISNIDDKIFIESVQDDSVENQTYAEYMSNIILQLPNSEKLQLLTGTSSGQASFYFMNNKGEVNASLYNNFLNQRISGEGIQYGVRQAGLTLDSFINSYLSVYLKIRYQLSPKDKAEQEEISSKVASTVTDLIPLWNAYVDKYHPNNISKLNETNTNIALIQVTDTLNTVWINPEYILVLKDEPSYPYTHIDEFSKIYSEIPTEEYFIPEMKKLMENIYSLSGASGAVTAEIANAVHTLAMIIYNLNYPSTQNKGLSLTGSDNLIPGMWFEPSNPDNITDQLSKVPVVSYTNNNDVQKLSSELLKINVLNSEDITISPLKFLSNVLEDGTMSSVFKETFSGTSYVVEAIVNNPVIDPQLMITPVPFDIRTNTGWMLSEPVKNAIKNGYPAPSDLTGYIFNSQPNFDFTEGGDFGFINSLVFSQFLELYITFTDCNARKVKNYFEENKFSSFNFLGRSIGNPSEELSYSCQVVNENSNTSAAVTIRPNPPGYIPPTADITESSCQLVAVEIVYPFA</sequence>
<dbReference type="RefSeq" id="WP_406844555.1">
    <property type="nucleotide sequence ID" value="NZ_CP150845.1"/>
</dbReference>
<protein>
    <recommendedName>
        <fullName evidence="3">Thiol-activated cytolysin</fullName>
    </recommendedName>
</protein>
<evidence type="ECO:0008006" key="3">
    <source>
        <dbReference type="Google" id="ProtNLM"/>
    </source>
</evidence>